<protein>
    <submittedName>
        <fullName evidence="3">Adenylate/guanylate cyclase</fullName>
    </submittedName>
</protein>
<dbReference type="STRING" id="760192.Halhy_0411"/>
<gene>
    <name evidence="3" type="ordered locus">Halhy_0411</name>
</gene>
<keyword evidence="1" id="KW-0812">Transmembrane</keyword>
<name>F4KY59_HALH1</name>
<feature type="transmembrane region" description="Helical" evidence="1">
    <location>
        <begin position="51"/>
        <end position="71"/>
    </location>
</feature>
<dbReference type="PANTHER" id="PTHR43081">
    <property type="entry name" value="ADENYLATE CYCLASE, TERMINAL-DIFFERENTIATION SPECIFIC-RELATED"/>
    <property type="match status" value="1"/>
</dbReference>
<evidence type="ECO:0000313" key="3">
    <source>
        <dbReference type="EMBL" id="AEE48322.1"/>
    </source>
</evidence>
<dbReference type="eggNOG" id="COG2114">
    <property type="taxonomic scope" value="Bacteria"/>
</dbReference>
<dbReference type="InterPro" id="IPR050697">
    <property type="entry name" value="Adenylyl/Guanylyl_Cyclase_3/4"/>
</dbReference>
<reference evidence="3 4" key="1">
    <citation type="journal article" date="2011" name="Stand. Genomic Sci.">
        <title>Complete genome sequence of Haliscomenobacter hydrossis type strain (O).</title>
        <authorList>
            <consortium name="US DOE Joint Genome Institute (JGI-PGF)"/>
            <person name="Daligault H."/>
            <person name="Lapidus A."/>
            <person name="Zeytun A."/>
            <person name="Nolan M."/>
            <person name="Lucas S."/>
            <person name="Del Rio T.G."/>
            <person name="Tice H."/>
            <person name="Cheng J.F."/>
            <person name="Tapia R."/>
            <person name="Han C."/>
            <person name="Goodwin L."/>
            <person name="Pitluck S."/>
            <person name="Liolios K."/>
            <person name="Pagani I."/>
            <person name="Ivanova N."/>
            <person name="Huntemann M."/>
            <person name="Mavromatis K."/>
            <person name="Mikhailova N."/>
            <person name="Pati A."/>
            <person name="Chen A."/>
            <person name="Palaniappan K."/>
            <person name="Land M."/>
            <person name="Hauser L."/>
            <person name="Brambilla E.M."/>
            <person name="Rohde M."/>
            <person name="Verbarg S."/>
            <person name="Goker M."/>
            <person name="Bristow J."/>
            <person name="Eisen J.A."/>
            <person name="Markowitz V."/>
            <person name="Hugenholtz P."/>
            <person name="Kyrpides N.C."/>
            <person name="Klenk H.P."/>
            <person name="Woyke T."/>
        </authorList>
    </citation>
    <scope>NUCLEOTIDE SEQUENCE [LARGE SCALE GENOMIC DNA]</scope>
    <source>
        <strain evidence="4">ATCC 27775 / DSM 1100 / LMG 10767 / O</strain>
    </source>
</reference>
<evidence type="ECO:0000259" key="2">
    <source>
        <dbReference type="PROSITE" id="PS50125"/>
    </source>
</evidence>
<keyword evidence="1" id="KW-1133">Transmembrane helix</keyword>
<dbReference type="PANTHER" id="PTHR43081:SF1">
    <property type="entry name" value="ADENYLATE CYCLASE, TERMINAL-DIFFERENTIATION SPECIFIC"/>
    <property type="match status" value="1"/>
</dbReference>
<keyword evidence="4" id="KW-1185">Reference proteome</keyword>
<feature type="domain" description="Guanylate cyclase" evidence="2">
    <location>
        <begin position="182"/>
        <end position="311"/>
    </location>
</feature>
<sequence>MTRNQLVQLAVISMIWVTAGLLTALYEYFFLANYPGVLETAPMQEFDLGKNAVAAMGGLFVGSLLFGLLELFYFQKKITREKFWVVMLKKIAIYVALLFILLVGISYAFNSILSGRSIGDPLAWQETRNFISSIAFWHPVSPILLLVLLSSFWLQLSERFGSNELWMMFSGRYFNPKEEQRIFMFLDLNHSTTIAEKLGNEKFYRFLNDFFHDIAAVITLHKGEVVEYIGDLVIISWTFPSGSFETRCLTCYQDFEKVIETNKGNYLSRYGVIPQFKAAVHCGKVIIGEMGRIKKSIKFSGDVLNTTSRVEKECGALGAKLVITDKLVDILSNPPYSLEKVSNISLKGKEKPMDLYKVGV</sequence>
<dbReference type="CDD" id="cd07302">
    <property type="entry name" value="CHD"/>
    <property type="match status" value="1"/>
</dbReference>
<reference key="2">
    <citation type="submission" date="2011-04" db="EMBL/GenBank/DDBJ databases">
        <title>Complete sequence of chromosome of Haliscomenobacter hydrossis DSM 1100.</title>
        <authorList>
            <consortium name="US DOE Joint Genome Institute (JGI-PGF)"/>
            <person name="Lucas S."/>
            <person name="Han J."/>
            <person name="Lapidus A."/>
            <person name="Bruce D."/>
            <person name="Goodwin L."/>
            <person name="Pitluck S."/>
            <person name="Peters L."/>
            <person name="Kyrpides N."/>
            <person name="Mavromatis K."/>
            <person name="Ivanova N."/>
            <person name="Ovchinnikova G."/>
            <person name="Pagani I."/>
            <person name="Daligault H."/>
            <person name="Detter J.C."/>
            <person name="Han C."/>
            <person name="Land M."/>
            <person name="Hauser L."/>
            <person name="Markowitz V."/>
            <person name="Cheng J.-F."/>
            <person name="Hugenholtz P."/>
            <person name="Woyke T."/>
            <person name="Wu D."/>
            <person name="Verbarg S."/>
            <person name="Frueling A."/>
            <person name="Brambilla E."/>
            <person name="Klenk H.-P."/>
            <person name="Eisen J.A."/>
        </authorList>
    </citation>
    <scope>NUCLEOTIDE SEQUENCE</scope>
    <source>
        <strain>DSM 1100</strain>
    </source>
</reference>
<dbReference type="PROSITE" id="PS50125">
    <property type="entry name" value="GUANYLATE_CYCLASE_2"/>
    <property type="match status" value="1"/>
</dbReference>
<dbReference type="GO" id="GO:0035556">
    <property type="term" value="P:intracellular signal transduction"/>
    <property type="evidence" value="ECO:0007669"/>
    <property type="project" value="InterPro"/>
</dbReference>
<organism evidence="3 4">
    <name type="scientific">Haliscomenobacter hydrossis (strain ATCC 27775 / DSM 1100 / LMG 10767 / O)</name>
    <dbReference type="NCBI Taxonomy" id="760192"/>
    <lineage>
        <taxon>Bacteria</taxon>
        <taxon>Pseudomonadati</taxon>
        <taxon>Bacteroidota</taxon>
        <taxon>Saprospiria</taxon>
        <taxon>Saprospirales</taxon>
        <taxon>Haliscomenobacteraceae</taxon>
        <taxon>Haliscomenobacter</taxon>
    </lineage>
</organism>
<proteinExistence type="predicted"/>
<dbReference type="Gene3D" id="3.30.70.1230">
    <property type="entry name" value="Nucleotide cyclase"/>
    <property type="match status" value="1"/>
</dbReference>
<dbReference type="InterPro" id="IPR029787">
    <property type="entry name" value="Nucleotide_cyclase"/>
</dbReference>
<feature type="transmembrane region" description="Helical" evidence="1">
    <location>
        <begin position="91"/>
        <end position="110"/>
    </location>
</feature>
<dbReference type="HOGENOM" id="CLU_055425_1_0_10"/>
<dbReference type="KEGG" id="hhy:Halhy_0411"/>
<dbReference type="InterPro" id="IPR001054">
    <property type="entry name" value="A/G_cyclase"/>
</dbReference>
<dbReference type="EMBL" id="CP002691">
    <property type="protein sequence ID" value="AEE48322.1"/>
    <property type="molecule type" value="Genomic_DNA"/>
</dbReference>
<accession>F4KY59</accession>
<dbReference type="GO" id="GO:0009190">
    <property type="term" value="P:cyclic nucleotide biosynthetic process"/>
    <property type="evidence" value="ECO:0007669"/>
    <property type="project" value="InterPro"/>
</dbReference>
<dbReference type="AlphaFoldDB" id="F4KY59"/>
<keyword evidence="1" id="KW-0472">Membrane</keyword>
<dbReference type="Proteomes" id="UP000008461">
    <property type="component" value="Chromosome"/>
</dbReference>
<dbReference type="GO" id="GO:0004016">
    <property type="term" value="F:adenylate cyclase activity"/>
    <property type="evidence" value="ECO:0007669"/>
    <property type="project" value="UniProtKB-ARBA"/>
</dbReference>
<dbReference type="SUPFAM" id="SSF55073">
    <property type="entry name" value="Nucleotide cyclase"/>
    <property type="match status" value="1"/>
</dbReference>
<evidence type="ECO:0000313" key="4">
    <source>
        <dbReference type="Proteomes" id="UP000008461"/>
    </source>
</evidence>
<feature type="transmembrane region" description="Helical" evidence="1">
    <location>
        <begin position="130"/>
        <end position="154"/>
    </location>
</feature>
<dbReference type="Pfam" id="PF00211">
    <property type="entry name" value="Guanylate_cyc"/>
    <property type="match status" value="1"/>
</dbReference>
<evidence type="ECO:0000256" key="1">
    <source>
        <dbReference type="SAM" id="Phobius"/>
    </source>
</evidence>
<feature type="transmembrane region" description="Helical" evidence="1">
    <location>
        <begin position="7"/>
        <end position="31"/>
    </location>
</feature>